<accession>A0A7X2S580</accession>
<dbReference type="SUPFAM" id="SSF55008">
    <property type="entry name" value="HMA, heavy metal-associated domain"/>
    <property type="match status" value="1"/>
</dbReference>
<sequence length="73" mass="8241">MRETTIAVKEPLNDEKIQMIESRLVQTEGIERALVDVETGNIRVAYNEMVIAPELIMQALSEHGMQSEEVQNA</sequence>
<dbReference type="AlphaFoldDB" id="A0A7X2S580"/>
<proteinExistence type="predicted"/>
<evidence type="ECO:0008006" key="3">
    <source>
        <dbReference type="Google" id="ProtNLM"/>
    </source>
</evidence>
<name>A0A7X2S580_9BACI</name>
<comment type="caution">
    <text evidence="1">The sequence shown here is derived from an EMBL/GenBank/DDBJ whole genome shotgun (WGS) entry which is preliminary data.</text>
</comment>
<protein>
    <recommendedName>
        <fullName evidence="3">HMA domain-containing protein</fullName>
    </recommendedName>
</protein>
<evidence type="ECO:0000313" key="2">
    <source>
        <dbReference type="Proteomes" id="UP000434639"/>
    </source>
</evidence>
<reference evidence="1 2" key="1">
    <citation type="journal article" date="2017" name="Int. J. Syst. Evol. Microbiol.">
        <title>Bacillus mangrovi sp. nov., isolated from a sediment sample from a mangrove forest.</title>
        <authorList>
            <person name="Gupta V."/>
            <person name="Singh P.K."/>
            <person name="Korpole S."/>
            <person name="Tanuku N.R.S."/>
            <person name="Pinnaka A.K."/>
        </authorList>
    </citation>
    <scope>NUCLEOTIDE SEQUENCE [LARGE SCALE GENOMIC DNA]</scope>
    <source>
        <strain evidence="1 2">KCTC 33872</strain>
    </source>
</reference>
<dbReference type="InterPro" id="IPR036163">
    <property type="entry name" value="HMA_dom_sf"/>
</dbReference>
<dbReference type="Gene3D" id="3.30.70.100">
    <property type="match status" value="1"/>
</dbReference>
<gene>
    <name evidence="1" type="ORF">GKZ89_06370</name>
</gene>
<dbReference type="Proteomes" id="UP000434639">
    <property type="component" value="Unassembled WGS sequence"/>
</dbReference>
<dbReference type="RefSeq" id="WP_155111569.1">
    <property type="nucleotide sequence ID" value="NZ_WMIB01000004.1"/>
</dbReference>
<dbReference type="GO" id="GO:0046872">
    <property type="term" value="F:metal ion binding"/>
    <property type="evidence" value="ECO:0007669"/>
    <property type="project" value="InterPro"/>
</dbReference>
<dbReference type="EMBL" id="WMIB01000004">
    <property type="protein sequence ID" value="MTH53031.1"/>
    <property type="molecule type" value="Genomic_DNA"/>
</dbReference>
<dbReference type="OrthoDB" id="2428971at2"/>
<evidence type="ECO:0000313" key="1">
    <source>
        <dbReference type="EMBL" id="MTH53031.1"/>
    </source>
</evidence>
<keyword evidence="2" id="KW-1185">Reference proteome</keyword>
<organism evidence="1 2">
    <name type="scientific">Metabacillus mangrovi</name>
    <dbReference type="NCBI Taxonomy" id="1491830"/>
    <lineage>
        <taxon>Bacteria</taxon>
        <taxon>Bacillati</taxon>
        <taxon>Bacillota</taxon>
        <taxon>Bacilli</taxon>
        <taxon>Bacillales</taxon>
        <taxon>Bacillaceae</taxon>
        <taxon>Metabacillus</taxon>
    </lineage>
</organism>